<protein>
    <recommendedName>
        <fullName evidence="11">RING-type domain-containing protein</fullName>
    </recommendedName>
</protein>
<organism evidence="12 13">
    <name type="scientific">Macrolepiota fuliginosa MF-IS2</name>
    <dbReference type="NCBI Taxonomy" id="1400762"/>
    <lineage>
        <taxon>Eukaryota</taxon>
        <taxon>Fungi</taxon>
        <taxon>Dikarya</taxon>
        <taxon>Basidiomycota</taxon>
        <taxon>Agaricomycotina</taxon>
        <taxon>Agaricomycetes</taxon>
        <taxon>Agaricomycetidae</taxon>
        <taxon>Agaricales</taxon>
        <taxon>Agaricineae</taxon>
        <taxon>Agaricaceae</taxon>
        <taxon>Macrolepiota</taxon>
    </lineage>
</organism>
<keyword evidence="5" id="KW-0833">Ubl conjugation pathway</keyword>
<dbReference type="Pfam" id="PF00097">
    <property type="entry name" value="zf-C3HC4"/>
    <property type="match status" value="1"/>
</dbReference>
<dbReference type="Gene3D" id="3.30.40.10">
    <property type="entry name" value="Zinc/RING finger domain, C3HC4 (zinc finger)"/>
    <property type="match status" value="1"/>
</dbReference>
<evidence type="ECO:0000256" key="5">
    <source>
        <dbReference type="ARBA" id="ARBA00022786"/>
    </source>
</evidence>
<evidence type="ECO:0000313" key="13">
    <source>
        <dbReference type="Proteomes" id="UP000807342"/>
    </source>
</evidence>
<keyword evidence="4 9" id="KW-0863">Zinc-finger</keyword>
<dbReference type="PANTHER" id="PTHR16079">
    <property type="entry name" value="UBIQUITIN LIGASE PROTEIN CHFR"/>
    <property type="match status" value="1"/>
</dbReference>
<dbReference type="InterPro" id="IPR040909">
    <property type="entry name" value="CHFR_Znf-CRD"/>
</dbReference>
<dbReference type="InterPro" id="IPR001841">
    <property type="entry name" value="Znf_RING"/>
</dbReference>
<evidence type="ECO:0000256" key="3">
    <source>
        <dbReference type="ARBA" id="ARBA00022723"/>
    </source>
</evidence>
<dbReference type="PANTHER" id="PTHR16079:SF4">
    <property type="entry name" value="E3 UBIQUITIN-PROTEIN LIGASE CHFR"/>
    <property type="match status" value="1"/>
</dbReference>
<feature type="compositionally biased region" description="Basic and acidic residues" evidence="10">
    <location>
        <begin position="45"/>
        <end position="56"/>
    </location>
</feature>
<proteinExistence type="predicted"/>
<keyword evidence="13" id="KW-1185">Reference proteome</keyword>
<dbReference type="GO" id="GO:0006511">
    <property type="term" value="P:ubiquitin-dependent protein catabolic process"/>
    <property type="evidence" value="ECO:0007669"/>
    <property type="project" value="TreeGrafter"/>
</dbReference>
<evidence type="ECO:0000256" key="10">
    <source>
        <dbReference type="SAM" id="MobiDB-lite"/>
    </source>
</evidence>
<dbReference type="InterPro" id="IPR018957">
    <property type="entry name" value="Znf_C3HC4_RING-type"/>
</dbReference>
<evidence type="ECO:0000256" key="9">
    <source>
        <dbReference type="PROSITE-ProRule" id="PRU00175"/>
    </source>
</evidence>
<keyword evidence="2" id="KW-0808">Transferase</keyword>
<accession>A0A9P5XQ01</accession>
<dbReference type="GO" id="GO:0004842">
    <property type="term" value="F:ubiquitin-protein transferase activity"/>
    <property type="evidence" value="ECO:0007669"/>
    <property type="project" value="TreeGrafter"/>
</dbReference>
<dbReference type="PROSITE" id="PS50089">
    <property type="entry name" value="ZF_RING_2"/>
    <property type="match status" value="1"/>
</dbReference>
<dbReference type="SUPFAM" id="SSF57850">
    <property type="entry name" value="RING/U-box"/>
    <property type="match status" value="1"/>
</dbReference>
<evidence type="ECO:0000256" key="7">
    <source>
        <dbReference type="ARBA" id="ARBA00023242"/>
    </source>
</evidence>
<dbReference type="InterPro" id="IPR013083">
    <property type="entry name" value="Znf_RING/FYVE/PHD"/>
</dbReference>
<keyword evidence="3" id="KW-0479">Metal-binding</keyword>
<gene>
    <name evidence="12" type="ORF">P691DRAFT_804160</name>
</gene>
<evidence type="ECO:0000256" key="6">
    <source>
        <dbReference type="ARBA" id="ARBA00022833"/>
    </source>
</evidence>
<dbReference type="GO" id="GO:0016567">
    <property type="term" value="P:protein ubiquitination"/>
    <property type="evidence" value="ECO:0007669"/>
    <property type="project" value="TreeGrafter"/>
</dbReference>
<evidence type="ECO:0000256" key="2">
    <source>
        <dbReference type="ARBA" id="ARBA00022679"/>
    </source>
</evidence>
<feature type="domain" description="RING-type" evidence="11">
    <location>
        <begin position="78"/>
        <end position="118"/>
    </location>
</feature>
<comment type="caution">
    <text evidence="12">The sequence shown here is derived from an EMBL/GenBank/DDBJ whole genome shotgun (WGS) entry which is preliminary data.</text>
</comment>
<feature type="region of interest" description="Disordered" evidence="10">
    <location>
        <begin position="423"/>
        <end position="446"/>
    </location>
</feature>
<comment type="subcellular location">
    <subcellularLocation>
        <location evidence="1">Nucleus</location>
    </subcellularLocation>
</comment>
<dbReference type="GO" id="GO:0008270">
    <property type="term" value="F:zinc ion binding"/>
    <property type="evidence" value="ECO:0007669"/>
    <property type="project" value="UniProtKB-KW"/>
</dbReference>
<dbReference type="EMBL" id="MU151052">
    <property type="protein sequence ID" value="KAF9454800.1"/>
    <property type="molecule type" value="Genomic_DNA"/>
</dbReference>
<sequence length="486" mass="53424">MDSMDPPLDHNSVPFTTTPISASLSSSLGLKRRASSPLSDPAVEGSRKRLKEDTSNQEKGGSYQDSRFIEELAQELQCGCCAELVYKPVLVLPCQHFFCGSCCVLWISNGGTNCPSCRSISTIVTPFRALQGTIDAFLRAAPHRTRTERERQQADEIYSGHNLRLPAPREASPEPNINQNTDYAHPCPHCSPGNIYGWVCPQPIPDPNIDPDHAWSLDDGLPQGHGHCGNCEIILALRAPSTTKCDMCQVSFCGINVQGRCVAAPLLAQQPHGLVDISDIIECPYVYDCFDSNNVEVEIMLDYLTAQRLTPRHIYREIVSYLQSQPRGFQPLIEANTFSDIHGVAGGIDPNPNSPRTNICRLCAAEVFLWGLKGWWIRERQKGFLEPTVASRNDCPNGSTCAHQKDLVHAREFNHIFASLPSNATHNDPHQLPPPAPPNVPRDTVGASIPIVPAAEPLPFVVDVQDDPLTSLPTTPDFRDAIDAFL</sequence>
<feature type="region of interest" description="Disordered" evidence="10">
    <location>
        <begin position="26"/>
        <end position="62"/>
    </location>
</feature>
<reference evidence="12" key="1">
    <citation type="submission" date="2020-11" db="EMBL/GenBank/DDBJ databases">
        <authorList>
            <consortium name="DOE Joint Genome Institute"/>
            <person name="Ahrendt S."/>
            <person name="Riley R."/>
            <person name="Andreopoulos W."/>
            <person name="Labutti K."/>
            <person name="Pangilinan J."/>
            <person name="Ruiz-Duenas F.J."/>
            <person name="Barrasa J.M."/>
            <person name="Sanchez-Garcia M."/>
            <person name="Camarero S."/>
            <person name="Miyauchi S."/>
            <person name="Serrano A."/>
            <person name="Linde D."/>
            <person name="Babiker R."/>
            <person name="Drula E."/>
            <person name="Ayuso-Fernandez I."/>
            <person name="Pacheco R."/>
            <person name="Padilla G."/>
            <person name="Ferreira P."/>
            <person name="Barriuso J."/>
            <person name="Kellner H."/>
            <person name="Castanera R."/>
            <person name="Alfaro M."/>
            <person name="Ramirez L."/>
            <person name="Pisabarro A.G."/>
            <person name="Kuo A."/>
            <person name="Tritt A."/>
            <person name="Lipzen A."/>
            <person name="He G."/>
            <person name="Yan M."/>
            <person name="Ng V."/>
            <person name="Cullen D."/>
            <person name="Martin F."/>
            <person name="Rosso M.-N."/>
            <person name="Henrissat B."/>
            <person name="Hibbett D."/>
            <person name="Martinez A.T."/>
            <person name="Grigoriev I.V."/>
        </authorList>
    </citation>
    <scope>NUCLEOTIDE SEQUENCE</scope>
    <source>
        <strain evidence="12">MF-IS2</strain>
    </source>
</reference>
<evidence type="ECO:0000256" key="4">
    <source>
        <dbReference type="ARBA" id="ARBA00022771"/>
    </source>
</evidence>
<keyword evidence="8" id="KW-0131">Cell cycle</keyword>
<evidence type="ECO:0000313" key="12">
    <source>
        <dbReference type="EMBL" id="KAF9454800.1"/>
    </source>
</evidence>
<dbReference type="Proteomes" id="UP000807342">
    <property type="component" value="Unassembled WGS sequence"/>
</dbReference>
<dbReference type="AlphaFoldDB" id="A0A9P5XQ01"/>
<dbReference type="Pfam" id="PF17979">
    <property type="entry name" value="zf-CRD"/>
    <property type="match status" value="1"/>
</dbReference>
<dbReference type="InterPro" id="IPR052256">
    <property type="entry name" value="E3_ubiquitin-ligase_CHFR"/>
</dbReference>
<keyword evidence="7" id="KW-0539">Nucleus</keyword>
<evidence type="ECO:0000259" key="11">
    <source>
        <dbReference type="PROSITE" id="PS50089"/>
    </source>
</evidence>
<evidence type="ECO:0000256" key="1">
    <source>
        <dbReference type="ARBA" id="ARBA00004123"/>
    </source>
</evidence>
<keyword evidence="6" id="KW-0862">Zinc</keyword>
<dbReference type="OrthoDB" id="1305878at2759"/>
<evidence type="ECO:0000256" key="8">
    <source>
        <dbReference type="ARBA" id="ARBA00023306"/>
    </source>
</evidence>
<dbReference type="GO" id="GO:0005634">
    <property type="term" value="C:nucleus"/>
    <property type="evidence" value="ECO:0007669"/>
    <property type="project" value="UniProtKB-SubCell"/>
</dbReference>
<name>A0A9P5XQ01_9AGAR</name>
<feature type="compositionally biased region" description="Pro residues" evidence="10">
    <location>
        <begin position="431"/>
        <end position="440"/>
    </location>
</feature>